<feature type="transmembrane region" description="Helical" evidence="6">
    <location>
        <begin position="418"/>
        <end position="441"/>
    </location>
</feature>
<dbReference type="EMBL" id="CYXO01000003">
    <property type="protein sequence ID" value="CUM84144.1"/>
    <property type="molecule type" value="Genomic_DNA"/>
</dbReference>
<organism evidence="8 9">
    <name type="scientific">Dorea longicatena</name>
    <dbReference type="NCBI Taxonomy" id="88431"/>
    <lineage>
        <taxon>Bacteria</taxon>
        <taxon>Bacillati</taxon>
        <taxon>Bacillota</taxon>
        <taxon>Clostridia</taxon>
        <taxon>Lachnospirales</taxon>
        <taxon>Lachnospiraceae</taxon>
        <taxon>Dorea</taxon>
    </lineage>
</organism>
<feature type="transmembrane region" description="Helical" evidence="6">
    <location>
        <begin position="639"/>
        <end position="663"/>
    </location>
</feature>
<keyword evidence="2" id="KW-1003">Cell membrane</keyword>
<evidence type="ECO:0000256" key="5">
    <source>
        <dbReference type="ARBA" id="ARBA00023136"/>
    </source>
</evidence>
<evidence type="ECO:0000313" key="9">
    <source>
        <dbReference type="Proteomes" id="UP000095597"/>
    </source>
</evidence>
<gene>
    <name evidence="8" type="ORF">ERS852573_00794</name>
</gene>
<proteinExistence type="predicted"/>
<evidence type="ECO:0000313" key="8">
    <source>
        <dbReference type="EMBL" id="CUM84144.1"/>
    </source>
</evidence>
<name>A0A173S157_9FIRM</name>
<keyword evidence="5 6" id="KW-0472">Membrane</keyword>
<evidence type="ECO:0000256" key="4">
    <source>
        <dbReference type="ARBA" id="ARBA00022989"/>
    </source>
</evidence>
<accession>A0A173S157</accession>
<feature type="transmembrane region" description="Helical" evidence="6">
    <location>
        <begin position="20"/>
        <end position="40"/>
    </location>
</feature>
<feature type="transmembrane region" description="Helical" evidence="6">
    <location>
        <begin position="684"/>
        <end position="714"/>
    </location>
</feature>
<evidence type="ECO:0000256" key="2">
    <source>
        <dbReference type="ARBA" id="ARBA00022475"/>
    </source>
</evidence>
<feature type="domain" description="ABC3 transporter permease C-terminal" evidence="7">
    <location>
        <begin position="259"/>
        <end position="372"/>
    </location>
</feature>
<comment type="subcellular location">
    <subcellularLocation>
        <location evidence="1">Cell membrane</location>
        <topology evidence="1">Multi-pass membrane protein</topology>
    </subcellularLocation>
</comment>
<sequence>MKSPLRKRLPRELKSEFGKYLVVFIMMAITIGFVSGFQVADGSMLRAYDDSFQKYNIEDGYFQTKKKLTPAQKEDIEKSDVKVYENFYIEQKLTNGSTIRFFKNRKEVDKVCLMNGKMPKKSGEIAVDRMYADNNELKVGDTVKSRKKTFRITGLVALSDYSALFQNNNDTMFDAVKFGVAIVTDKDFEALNQVKVQYNYAWIYDKKPATEKKEKKMAEDLMEDMADVVTIESFVPQYQNQSIHFTGDDMGSDRAMIVMLLYIVMAILAFVFGITISNTIRKEAGVIGTLRASGYTRRELILHYMALPVVITLIGALVGNILGYTVLKQVCAGMYYGSYSLPTYVTVWNAEAFWMTTVVPVIIMLVINYGILHYKLRLSPLKFIRRDLSSRKQKRAVHLSTKLGIFRRFRLRVIFQNISNYLVLFVGIIFANLLLFFGLLLPSVLNHYQEEIQENMLAKYQYMLEVPTDAISGSKLESLLSLMQYSNGTKTDNKTAEKFSAYALNTIPGEAKSEEVVLYGVEPDSKYIKADLGDGVYISTAYADKYQVEPGDKITLKEKYERKRYTFKVKGVYDYSGAISVFMSRDKLNETFDLGSDYYAGYFANTKIKDIDEKYIGSVVDLEALTKVSRQLDVSMGNMMGLVNGFAIMIYMIVIYLLSKIIIEKNAQSISMTKILGYTNGEISRLYIMSTMVVVVIELLLSLPIETVVMNVIFRVMMMESLTGWITLWINPKIYVEMFLVGFITYVAVALLEYRKIKKVPMDEALKNVE</sequence>
<dbReference type="Proteomes" id="UP000095597">
    <property type="component" value="Unassembled WGS sequence"/>
</dbReference>
<dbReference type="InterPro" id="IPR003838">
    <property type="entry name" value="ABC3_permease_C"/>
</dbReference>
<evidence type="ECO:0000259" key="7">
    <source>
        <dbReference type="Pfam" id="PF02687"/>
    </source>
</evidence>
<dbReference type="OrthoDB" id="2934570at2"/>
<dbReference type="InterPro" id="IPR038766">
    <property type="entry name" value="Membrane_comp_ABC_pdt"/>
</dbReference>
<evidence type="ECO:0000256" key="3">
    <source>
        <dbReference type="ARBA" id="ARBA00022692"/>
    </source>
</evidence>
<dbReference type="AlphaFoldDB" id="A0A173S157"/>
<keyword evidence="4 6" id="KW-1133">Transmembrane helix</keyword>
<evidence type="ECO:0000256" key="1">
    <source>
        <dbReference type="ARBA" id="ARBA00004651"/>
    </source>
</evidence>
<protein>
    <submittedName>
        <fullName evidence="8">FtsX-like permease family</fullName>
    </submittedName>
</protein>
<dbReference type="Pfam" id="PF02687">
    <property type="entry name" value="FtsX"/>
    <property type="match status" value="2"/>
</dbReference>
<dbReference type="GO" id="GO:0005886">
    <property type="term" value="C:plasma membrane"/>
    <property type="evidence" value="ECO:0007669"/>
    <property type="project" value="UniProtKB-SubCell"/>
</dbReference>
<feature type="transmembrane region" description="Helical" evidence="6">
    <location>
        <begin position="301"/>
        <end position="327"/>
    </location>
</feature>
<feature type="transmembrane region" description="Helical" evidence="6">
    <location>
        <begin position="734"/>
        <end position="752"/>
    </location>
</feature>
<feature type="transmembrane region" description="Helical" evidence="6">
    <location>
        <begin position="255"/>
        <end position="280"/>
    </location>
</feature>
<dbReference type="PANTHER" id="PTHR30287">
    <property type="entry name" value="MEMBRANE COMPONENT OF PREDICTED ABC SUPERFAMILY METABOLITE UPTAKE TRANSPORTER"/>
    <property type="match status" value="1"/>
</dbReference>
<dbReference type="RefSeq" id="WP_055213717.1">
    <property type="nucleotide sequence ID" value="NZ_CYXO01000003.1"/>
</dbReference>
<dbReference type="PANTHER" id="PTHR30287:SF2">
    <property type="entry name" value="BLL1001 PROTEIN"/>
    <property type="match status" value="1"/>
</dbReference>
<reference evidence="8 9" key="1">
    <citation type="submission" date="2015-09" db="EMBL/GenBank/DDBJ databases">
        <authorList>
            <consortium name="Pathogen Informatics"/>
        </authorList>
    </citation>
    <scope>NUCLEOTIDE SEQUENCE [LARGE SCALE GENOMIC DNA]</scope>
    <source>
        <strain evidence="8 9">2789STDY5834961</strain>
    </source>
</reference>
<evidence type="ECO:0000256" key="6">
    <source>
        <dbReference type="SAM" id="Phobius"/>
    </source>
</evidence>
<feature type="domain" description="ABC3 transporter permease C-terminal" evidence="7">
    <location>
        <begin position="643"/>
        <end position="760"/>
    </location>
</feature>
<keyword evidence="3 6" id="KW-0812">Transmembrane</keyword>
<feature type="transmembrane region" description="Helical" evidence="6">
    <location>
        <begin position="352"/>
        <end position="372"/>
    </location>
</feature>